<dbReference type="InterPro" id="IPR003838">
    <property type="entry name" value="ABC3_permease_C"/>
</dbReference>
<feature type="transmembrane region" description="Helical" evidence="6">
    <location>
        <begin position="21"/>
        <end position="43"/>
    </location>
</feature>
<keyword evidence="2" id="KW-1003">Cell membrane</keyword>
<dbReference type="GO" id="GO:0005886">
    <property type="term" value="C:plasma membrane"/>
    <property type="evidence" value="ECO:0007669"/>
    <property type="project" value="UniProtKB-SubCell"/>
</dbReference>
<dbReference type="Proteomes" id="UP000482960">
    <property type="component" value="Unassembled WGS sequence"/>
</dbReference>
<evidence type="ECO:0000256" key="5">
    <source>
        <dbReference type="ARBA" id="ARBA00023136"/>
    </source>
</evidence>
<evidence type="ECO:0000256" key="6">
    <source>
        <dbReference type="SAM" id="Phobius"/>
    </source>
</evidence>
<keyword evidence="5 6" id="KW-0472">Membrane</keyword>
<comment type="subcellular location">
    <subcellularLocation>
        <location evidence="1">Cell membrane</location>
        <topology evidence="1">Multi-pass membrane protein</topology>
    </subcellularLocation>
</comment>
<evidence type="ECO:0000256" key="4">
    <source>
        <dbReference type="ARBA" id="ARBA00022989"/>
    </source>
</evidence>
<evidence type="ECO:0000259" key="7">
    <source>
        <dbReference type="Pfam" id="PF02687"/>
    </source>
</evidence>
<reference evidence="8 9" key="2">
    <citation type="submission" date="2020-03" db="EMBL/GenBank/DDBJ databases">
        <authorList>
            <person name="Ichikawa N."/>
            <person name="Kimura A."/>
            <person name="Kitahashi Y."/>
            <person name="Uohara A."/>
        </authorList>
    </citation>
    <scope>NUCLEOTIDE SEQUENCE [LARGE SCALE GENOMIC DNA]</scope>
    <source>
        <strain evidence="8 9">NBRC 108638</strain>
    </source>
</reference>
<proteinExistence type="predicted"/>
<evidence type="ECO:0000256" key="1">
    <source>
        <dbReference type="ARBA" id="ARBA00004651"/>
    </source>
</evidence>
<evidence type="ECO:0000313" key="8">
    <source>
        <dbReference type="EMBL" id="GFJ95182.1"/>
    </source>
</evidence>
<feature type="transmembrane region" description="Helical" evidence="6">
    <location>
        <begin position="187"/>
        <end position="211"/>
    </location>
</feature>
<feature type="domain" description="ABC3 transporter permease C-terminal" evidence="7">
    <location>
        <begin position="578"/>
        <end position="680"/>
    </location>
</feature>
<keyword evidence="4 6" id="KW-1133">Transmembrane helix</keyword>
<dbReference type="EMBL" id="BLPG01000001">
    <property type="protein sequence ID" value="GFJ95182.1"/>
    <property type="molecule type" value="Genomic_DNA"/>
</dbReference>
<dbReference type="RefSeq" id="WP_173082662.1">
    <property type="nucleotide sequence ID" value="NZ_BAABJB010000067.1"/>
</dbReference>
<evidence type="ECO:0000313" key="9">
    <source>
        <dbReference type="Proteomes" id="UP000482960"/>
    </source>
</evidence>
<keyword evidence="3 6" id="KW-0812">Transmembrane</keyword>
<dbReference type="AlphaFoldDB" id="A0A6V8LD79"/>
<dbReference type="Pfam" id="PF02687">
    <property type="entry name" value="FtsX"/>
    <property type="match status" value="2"/>
</dbReference>
<feature type="transmembrane region" description="Helical" evidence="6">
    <location>
        <begin position="357"/>
        <end position="383"/>
    </location>
</feature>
<organism evidence="8 9">
    <name type="scientific">Phytohabitans rumicis</name>
    <dbReference type="NCBI Taxonomy" id="1076125"/>
    <lineage>
        <taxon>Bacteria</taxon>
        <taxon>Bacillati</taxon>
        <taxon>Actinomycetota</taxon>
        <taxon>Actinomycetes</taxon>
        <taxon>Micromonosporales</taxon>
        <taxon>Micromonosporaceae</taxon>
    </lineage>
</organism>
<protein>
    <recommendedName>
        <fullName evidence="7">ABC3 transporter permease C-terminal domain-containing protein</fullName>
    </recommendedName>
</protein>
<name>A0A6V8LD79_9ACTN</name>
<evidence type="ECO:0000256" key="2">
    <source>
        <dbReference type="ARBA" id="ARBA00022475"/>
    </source>
</evidence>
<feature type="transmembrane region" description="Helical" evidence="6">
    <location>
        <begin position="285"/>
        <end position="307"/>
    </location>
</feature>
<feature type="transmembrane region" description="Helical" evidence="6">
    <location>
        <begin position="411"/>
        <end position="429"/>
    </location>
</feature>
<feature type="transmembrane region" description="Helical" evidence="6">
    <location>
        <begin position="244"/>
        <end position="265"/>
    </location>
</feature>
<reference evidence="8 9" key="1">
    <citation type="submission" date="2020-03" db="EMBL/GenBank/DDBJ databases">
        <title>Whole genome shotgun sequence of Phytohabitans rumicis NBRC 108638.</title>
        <authorList>
            <person name="Komaki H."/>
            <person name="Tamura T."/>
        </authorList>
    </citation>
    <scope>NUCLEOTIDE SEQUENCE [LARGE SCALE GENOMIC DNA]</scope>
    <source>
        <strain evidence="8 9">NBRC 108638</strain>
    </source>
</reference>
<feature type="transmembrane region" description="Helical" evidence="6">
    <location>
        <begin position="328"/>
        <end position="345"/>
    </location>
</feature>
<feature type="domain" description="ABC3 transporter permease C-terminal" evidence="7">
    <location>
        <begin position="194"/>
        <end position="311"/>
    </location>
</feature>
<accession>A0A6V8LD79</accession>
<sequence length="695" mass="72783">MRTLALGVRIAFAGGRESTARMVLMAGGVAVGVVLLLLSLATLPAMQGRIDRLAWHRTSAASAPTAPDPALWLPVTDWYDGRQVIRIQVAALGPRPPVPPGLDRLPGPGEVAVSPELAELIRRVPDDQLRDRFPGQVTGTIGPDGLISPEELVAVVGRTPQQLRDTAGAYEIRGIEQPGDVIDLRGIIQVMIILVTVLMVGPVVVFVATVTRVGAARREQRFAAIRLAGATQGQTGVLAATETALAAIVGAGLGWGGFLALRAVATRQVTMDGTLFFADDLTAPAWQLALVLAGMPLVAVATTLVSLHRVRITPLGARRRRRPRPPQGWRLIPIAAGTLGIVLANRSVDDETAQLTALVLGVGSPLSILVGLVLAGPWACMWVSRGMARLSRRATTLIAAHRIASDPYTTFRAVGGVAVAVFAVTLGATETPDVDAGARPVLDPGVVAIETRGAPDAALTPLATADAVVARVRPGGQLVVRCADLARVSALTCPLPARLAAGSHPVDLPSTGYAEPEPGDQSLPIHAIYVPTDGSTAARERVRTAAAAAAPYALARTAPEWTYDPDWELDGAGNGLALVLAFVLLVAACSLTVAVVAGLMERRRPFALLRASGVRLGELRRIAMLETAVPLVVTVLGAMLTAMAIQYVINPDAWRLPGAGFFLALGGGVLAVLAVCTLTWPLMDVATRHHTMRFE</sequence>
<evidence type="ECO:0000256" key="3">
    <source>
        <dbReference type="ARBA" id="ARBA00022692"/>
    </source>
</evidence>
<keyword evidence="9" id="KW-1185">Reference proteome</keyword>
<feature type="transmembrane region" description="Helical" evidence="6">
    <location>
        <begin position="576"/>
        <end position="600"/>
    </location>
</feature>
<feature type="transmembrane region" description="Helical" evidence="6">
    <location>
        <begin position="661"/>
        <end position="683"/>
    </location>
</feature>
<gene>
    <name evidence="8" type="ORF">Prum_088240</name>
</gene>
<comment type="caution">
    <text evidence="8">The sequence shown here is derived from an EMBL/GenBank/DDBJ whole genome shotgun (WGS) entry which is preliminary data.</text>
</comment>
<feature type="transmembrane region" description="Helical" evidence="6">
    <location>
        <begin position="628"/>
        <end position="649"/>
    </location>
</feature>